<sequence length="671" mass="70721">MDAEAVKSKAKEWRPRAALAGVVAVCMTATVLAVSGAGADTAGMKFVQTGHLIYNSTLGTVFHVDGATKNVDGQVSVPGLAPGTQAVQTDTKGFVLARGSITEFGKSDLKVEDPRPAPSDEKPVLLEAAGAAFAIYRQAGAISRMNDNPVTLSIGPGLGQPVATKSGTLWVHRTTAGQICQLPVQADRLSCGAQLTSGHGGALTVVGDQVMFVDTTARELRTVGADGFGPPVPINGVSVTPDSIIAPYDVNGRIAILDPGKNELNLVDPAPVRGDRKPADPVVRKVPQGKYSQIASSGKGVAMIDSSTDTLVTIDSNGKTTPHKIKPPSAGARVPKDQKPDLFRGADSRLYVDSTAGERVMVVDDDGEVTEVETGKESKKPGKESTPESKPTTPPPSTPPPNPPSTQPTRSEPTRTNQPARTNGPDENENKPKRPPRTEPPRTMEPPEATKPTSKPPTTKPTPIKASRAGAPPGLKASETDGAVTLSWRRPNLNGGKLVRYSISQGGDSVSATSPKYTWSGLTNETSYTFRVRAITRGTDGKLLTGVPSTVTATPKGNGRVWITYDGPVSKYGDEYTDSNCPEDTDAEDCGYIMVHASGLEPNTSYHFRAYASEWGELHTENGGGYDIETDDDGNIQQKKFHNSAVGQRIYVTATGPGGPYRSASITWPNG</sequence>
<evidence type="ECO:0000256" key="3">
    <source>
        <dbReference type="SAM" id="MobiDB-lite"/>
    </source>
</evidence>
<keyword evidence="2" id="KW-0624">Polysaccharide degradation</keyword>
<dbReference type="PROSITE" id="PS50853">
    <property type="entry name" value="FN3"/>
    <property type="match status" value="1"/>
</dbReference>
<comment type="caution">
    <text evidence="5">The sequence shown here is derived from an EMBL/GenBank/DDBJ whole genome shotgun (WGS) entry which is preliminary data.</text>
</comment>
<evidence type="ECO:0000313" key="5">
    <source>
        <dbReference type="EMBL" id="TCO43728.1"/>
    </source>
</evidence>
<feature type="compositionally biased region" description="Basic and acidic residues" evidence="3">
    <location>
        <begin position="428"/>
        <end position="442"/>
    </location>
</feature>
<dbReference type="InterPro" id="IPR036116">
    <property type="entry name" value="FN3_sf"/>
</dbReference>
<dbReference type="SUPFAM" id="SSF49265">
    <property type="entry name" value="Fibronectin type III"/>
    <property type="match status" value="1"/>
</dbReference>
<name>A0A4R2IIX6_9ACTN</name>
<accession>A0A4R2IIX6</accession>
<dbReference type="CDD" id="cd00063">
    <property type="entry name" value="FN3"/>
    <property type="match status" value="1"/>
</dbReference>
<dbReference type="Proteomes" id="UP000295573">
    <property type="component" value="Unassembled WGS sequence"/>
</dbReference>
<dbReference type="EMBL" id="SLWR01000012">
    <property type="protein sequence ID" value="TCO43728.1"/>
    <property type="molecule type" value="Genomic_DNA"/>
</dbReference>
<keyword evidence="2" id="KW-0119">Carbohydrate metabolism</keyword>
<dbReference type="InterPro" id="IPR013783">
    <property type="entry name" value="Ig-like_fold"/>
</dbReference>
<feature type="region of interest" description="Disordered" evidence="3">
    <location>
        <begin position="361"/>
        <end position="481"/>
    </location>
</feature>
<evidence type="ECO:0000256" key="2">
    <source>
        <dbReference type="ARBA" id="ARBA00023326"/>
    </source>
</evidence>
<feature type="compositionally biased region" description="Pro residues" evidence="3">
    <location>
        <begin position="392"/>
        <end position="406"/>
    </location>
</feature>
<dbReference type="GO" id="GO:0000272">
    <property type="term" value="P:polysaccharide catabolic process"/>
    <property type="evidence" value="ECO:0007669"/>
    <property type="project" value="UniProtKB-KW"/>
</dbReference>
<dbReference type="Pfam" id="PF00041">
    <property type="entry name" value="fn3"/>
    <property type="match status" value="1"/>
</dbReference>
<feature type="compositionally biased region" description="Basic and acidic residues" evidence="3">
    <location>
        <begin position="334"/>
        <end position="347"/>
    </location>
</feature>
<evidence type="ECO:0000313" key="6">
    <source>
        <dbReference type="Proteomes" id="UP000295573"/>
    </source>
</evidence>
<keyword evidence="1" id="KW-0326">Glycosidase</keyword>
<protein>
    <submittedName>
        <fullName evidence="5">Fibronectin type III domain protein</fullName>
    </submittedName>
</protein>
<gene>
    <name evidence="5" type="ORF">EV646_112306</name>
</gene>
<dbReference type="InterPro" id="IPR003961">
    <property type="entry name" value="FN3_dom"/>
</dbReference>
<dbReference type="PRINTS" id="PR01217">
    <property type="entry name" value="PRICHEXTENSN"/>
</dbReference>
<reference evidence="5 6" key="1">
    <citation type="journal article" date="2015" name="Stand. Genomic Sci.">
        <title>Genomic Encyclopedia of Bacterial and Archaeal Type Strains, Phase III: the genomes of soil and plant-associated and newly described type strains.</title>
        <authorList>
            <person name="Whitman W.B."/>
            <person name="Woyke T."/>
            <person name="Klenk H.P."/>
            <person name="Zhou Y."/>
            <person name="Lilburn T.G."/>
            <person name="Beck B.J."/>
            <person name="De Vos P."/>
            <person name="Vandamme P."/>
            <person name="Eisen J.A."/>
            <person name="Garrity G."/>
            <person name="Hugenholtz P."/>
            <person name="Kyrpides N.C."/>
        </authorList>
    </citation>
    <scope>NUCLEOTIDE SEQUENCE [LARGE SCALE GENOMIC DNA]</scope>
    <source>
        <strain evidence="5 6">VKM Ac-2541</strain>
    </source>
</reference>
<feature type="compositionally biased region" description="Basic and acidic residues" evidence="3">
    <location>
        <begin position="373"/>
        <end position="387"/>
    </location>
</feature>
<evidence type="ECO:0000259" key="4">
    <source>
        <dbReference type="PROSITE" id="PS50853"/>
    </source>
</evidence>
<feature type="region of interest" description="Disordered" evidence="3">
    <location>
        <begin position="315"/>
        <end position="347"/>
    </location>
</feature>
<keyword evidence="1" id="KW-0378">Hydrolase</keyword>
<dbReference type="Gene3D" id="2.60.40.10">
    <property type="entry name" value="Immunoglobulins"/>
    <property type="match status" value="1"/>
</dbReference>
<keyword evidence="6" id="KW-1185">Reference proteome</keyword>
<proteinExistence type="predicted"/>
<dbReference type="SUPFAM" id="SSF63829">
    <property type="entry name" value="Calcium-dependent phosphotriesterase"/>
    <property type="match status" value="1"/>
</dbReference>
<dbReference type="SMART" id="SM00060">
    <property type="entry name" value="FN3"/>
    <property type="match status" value="2"/>
</dbReference>
<evidence type="ECO:0000256" key="1">
    <source>
        <dbReference type="ARBA" id="ARBA00023295"/>
    </source>
</evidence>
<feature type="domain" description="Fibronectin type-III" evidence="4">
    <location>
        <begin position="469"/>
        <end position="557"/>
    </location>
</feature>
<dbReference type="GO" id="GO:0016798">
    <property type="term" value="F:hydrolase activity, acting on glycosyl bonds"/>
    <property type="evidence" value="ECO:0007669"/>
    <property type="project" value="UniProtKB-KW"/>
</dbReference>
<dbReference type="AlphaFoldDB" id="A0A4R2IIX6"/>
<organism evidence="5 6">
    <name type="scientific">Kribbella antiqua</name>
    <dbReference type="NCBI Taxonomy" id="2512217"/>
    <lineage>
        <taxon>Bacteria</taxon>
        <taxon>Bacillati</taxon>
        <taxon>Actinomycetota</taxon>
        <taxon>Actinomycetes</taxon>
        <taxon>Propionibacteriales</taxon>
        <taxon>Kribbellaceae</taxon>
        <taxon>Kribbella</taxon>
    </lineage>
</organism>